<accession>E4PHU8</accession>
<sequence length="35" mass="3412">MGAAGFTGFKVAGGCQAAHMPAVQALEHASSSHLA</sequence>
<gene>
    <name evidence="1" type="ordered locus">HP15_2472</name>
</gene>
<dbReference type="STRING" id="225937.HP15_2472"/>
<protein>
    <submittedName>
        <fullName evidence="1">Uncharacterized protein</fullName>
    </submittedName>
</protein>
<evidence type="ECO:0000313" key="1">
    <source>
        <dbReference type="EMBL" id="ADP98236.1"/>
    </source>
</evidence>
<proteinExistence type="predicted"/>
<reference evidence="2" key="2">
    <citation type="submission" date="2010-02" db="EMBL/GenBank/DDBJ databases">
        <title>Complete genome sequence of Marinobacter adhaerens type strain (HP15).</title>
        <authorList>
            <person name="Gaerdes A.A.M."/>
            <person name="Kaeppel E."/>
            <person name="Shezad A."/>
            <person name="Seebah S."/>
            <person name="Teeling H."/>
            <person name="Yarza P."/>
            <person name="Gloeckner F.O."/>
            <person name="Ullrich M.S."/>
        </authorList>
    </citation>
    <scope>NUCLEOTIDE SEQUENCE [LARGE SCALE GENOMIC DNA]</scope>
    <source>
        <strain evidence="2">DSM 23420 / HP15</strain>
    </source>
</reference>
<dbReference type="KEGG" id="mad:HP15_2472"/>
<evidence type="ECO:0000313" key="2">
    <source>
        <dbReference type="Proteomes" id="UP000007077"/>
    </source>
</evidence>
<reference evidence="1 2" key="1">
    <citation type="journal article" date="2010" name="Stand. Genomic Sci.">
        <title>Complete genome sequence of Marinobacter adhaerens type strain (HP15), a diatom-interacting marine microorganism.</title>
        <authorList>
            <person name="Gardes A."/>
            <person name="Kaeppel E."/>
            <person name="Shehzad A."/>
            <person name="Seebah S."/>
            <person name="Teeling H."/>
            <person name="Yarza P."/>
            <person name="Glockner F.O."/>
            <person name="Grossart H.P."/>
            <person name="Ullrich M.S."/>
        </authorList>
    </citation>
    <scope>NUCLEOTIDE SEQUENCE [LARGE SCALE GENOMIC DNA]</scope>
    <source>
        <strain evidence="2">DSM 23420 / HP15</strain>
    </source>
</reference>
<organism evidence="1 2">
    <name type="scientific">Marinobacter adhaerens (strain DSM 23420 / HP15)</name>
    <dbReference type="NCBI Taxonomy" id="225937"/>
    <lineage>
        <taxon>Bacteria</taxon>
        <taxon>Pseudomonadati</taxon>
        <taxon>Pseudomonadota</taxon>
        <taxon>Gammaproteobacteria</taxon>
        <taxon>Pseudomonadales</taxon>
        <taxon>Marinobacteraceae</taxon>
        <taxon>Marinobacter</taxon>
    </lineage>
</organism>
<dbReference type="EMBL" id="CP001978">
    <property type="protein sequence ID" value="ADP98236.1"/>
    <property type="molecule type" value="Genomic_DNA"/>
</dbReference>
<name>E4PHU8_MARAH</name>
<dbReference type="Proteomes" id="UP000007077">
    <property type="component" value="Chromosome"/>
</dbReference>
<dbReference type="HOGENOM" id="CLU_3365776_0_0_6"/>
<dbReference type="AlphaFoldDB" id="E4PHU8"/>